<name>A0AAD9D1Q5_PAPLA</name>
<gene>
    <name evidence="2" type="ORF">DB88DRAFT_490134</name>
</gene>
<protein>
    <recommendedName>
        <fullName evidence="4">SGNH hydrolase-type esterase domain-containing protein</fullName>
    </recommendedName>
</protein>
<keyword evidence="1" id="KW-0732">Signal</keyword>
<dbReference type="PANTHER" id="PTHR34407:SF1">
    <property type="entry name" value="SGNH HYDROLASE-TYPE ESTERASE DOMAIN-CONTAINING PROTEIN"/>
    <property type="match status" value="1"/>
</dbReference>
<accession>A0AAD9D1Q5</accession>
<dbReference type="SUPFAM" id="SSF52266">
    <property type="entry name" value="SGNH hydrolase"/>
    <property type="match status" value="1"/>
</dbReference>
<dbReference type="AlphaFoldDB" id="A0AAD9D1Q5"/>
<feature type="chain" id="PRO_5041963777" description="SGNH hydrolase-type esterase domain-containing protein" evidence="1">
    <location>
        <begin position="28"/>
        <end position="506"/>
    </location>
</feature>
<evidence type="ECO:0008006" key="4">
    <source>
        <dbReference type="Google" id="ProtNLM"/>
    </source>
</evidence>
<sequence>MLSWPSRKHLTVFGLVFVLLVLSSIHGTIRPNYAQWIRQDAITVEGSMDRSHIICSGDDPFEAEYGRTNIRLSRAYEGSYSRLQRFLRKAQSGEDITIAAIGGSVTKGHQVNADEIWFHRLGEWLQASLGREITSVNGAAPATGSDYFSFCFPLHIPSNADLIIVELAVNDEGIPEHVENMENLLRGLLDLDNKPAVILAEVIAFSNGGMGGGGGRMHLPVAQYYDVPVINHRHPLANHFARYPQLVPPYFARDGWGNPDTRHVNARGHRDLAMLIASMIRDAACAMDESDSSTHGTSAKPKDVVDKDAQDAVAVAEAGWPAQAHSWAQDGEVMPGIWMGPNEYGQLPRMRILEGWNPDANHIVPPFHPTCLSTRSHDPRFNLTPAVAEGWEHWTHPDFLDKPYLVSHQPGSRVTFRLETNVGVVKMYSLRSRTFGLGTVECWTDNERHKAVRVEGYWDNGPNIGRFATIRDDLPAGIHDVTCELLQETADPQGGHEFRIISIMSV</sequence>
<dbReference type="EMBL" id="JAODAN010000005">
    <property type="protein sequence ID" value="KAK1924363.1"/>
    <property type="molecule type" value="Genomic_DNA"/>
</dbReference>
<dbReference type="InterPro" id="IPR036514">
    <property type="entry name" value="SGNH_hydro_sf"/>
</dbReference>
<dbReference type="PANTHER" id="PTHR34407">
    <property type="entry name" value="EXPRESSED PROTEIN"/>
    <property type="match status" value="1"/>
</dbReference>
<keyword evidence="3" id="KW-1185">Reference proteome</keyword>
<comment type="caution">
    <text evidence="2">The sequence shown here is derived from an EMBL/GenBank/DDBJ whole genome shotgun (WGS) entry which is preliminary data.</text>
</comment>
<feature type="signal peptide" evidence="1">
    <location>
        <begin position="1"/>
        <end position="27"/>
    </location>
</feature>
<evidence type="ECO:0000313" key="2">
    <source>
        <dbReference type="EMBL" id="KAK1924363.1"/>
    </source>
</evidence>
<proteinExistence type="predicted"/>
<dbReference type="Gene3D" id="3.40.50.1110">
    <property type="entry name" value="SGNH hydrolase"/>
    <property type="match status" value="1"/>
</dbReference>
<dbReference type="Proteomes" id="UP001182556">
    <property type="component" value="Unassembled WGS sequence"/>
</dbReference>
<reference evidence="2" key="1">
    <citation type="submission" date="2023-02" db="EMBL/GenBank/DDBJ databases">
        <title>Identification and recombinant expression of a fungal hydrolase from Papiliotrema laurentii that hydrolyzes apple cutin and clears colloidal polyester polyurethane.</title>
        <authorList>
            <consortium name="DOE Joint Genome Institute"/>
            <person name="Roman V.A."/>
            <person name="Bojanowski C."/>
            <person name="Crable B.R."/>
            <person name="Wagner D.N."/>
            <person name="Hung C.S."/>
            <person name="Nadeau L.J."/>
            <person name="Schratz L."/>
            <person name="Haridas S."/>
            <person name="Pangilinan J."/>
            <person name="Lipzen A."/>
            <person name="Na H."/>
            <person name="Yan M."/>
            <person name="Ng V."/>
            <person name="Grigoriev I.V."/>
            <person name="Spatafora J.W."/>
            <person name="Barlow D."/>
            <person name="Biffinger J."/>
            <person name="Kelley-Loughnane N."/>
            <person name="Varaljay V.A."/>
            <person name="Crookes-Goodson W.J."/>
        </authorList>
    </citation>
    <scope>NUCLEOTIDE SEQUENCE</scope>
    <source>
        <strain evidence="2">5307AH</strain>
    </source>
</reference>
<organism evidence="2 3">
    <name type="scientific">Papiliotrema laurentii</name>
    <name type="common">Cryptococcus laurentii</name>
    <dbReference type="NCBI Taxonomy" id="5418"/>
    <lineage>
        <taxon>Eukaryota</taxon>
        <taxon>Fungi</taxon>
        <taxon>Dikarya</taxon>
        <taxon>Basidiomycota</taxon>
        <taxon>Agaricomycotina</taxon>
        <taxon>Tremellomycetes</taxon>
        <taxon>Tremellales</taxon>
        <taxon>Rhynchogastremaceae</taxon>
        <taxon>Papiliotrema</taxon>
    </lineage>
</organism>
<evidence type="ECO:0000256" key="1">
    <source>
        <dbReference type="SAM" id="SignalP"/>
    </source>
</evidence>
<dbReference type="CDD" id="cd00229">
    <property type="entry name" value="SGNH_hydrolase"/>
    <property type="match status" value="1"/>
</dbReference>
<evidence type="ECO:0000313" key="3">
    <source>
        <dbReference type="Proteomes" id="UP001182556"/>
    </source>
</evidence>